<evidence type="ECO:0000256" key="1">
    <source>
        <dbReference type="SAM" id="MobiDB-lite"/>
    </source>
</evidence>
<dbReference type="Proteomes" id="UP000078540">
    <property type="component" value="Unassembled WGS sequence"/>
</dbReference>
<reference evidence="2 3" key="1">
    <citation type="submission" date="2015-09" db="EMBL/GenBank/DDBJ databases">
        <title>Atta colombica WGS genome.</title>
        <authorList>
            <person name="Nygaard S."/>
            <person name="Hu H."/>
            <person name="Boomsma J."/>
            <person name="Zhang G."/>
        </authorList>
    </citation>
    <scope>NUCLEOTIDE SEQUENCE [LARGE SCALE GENOMIC DNA]</scope>
    <source>
        <strain evidence="2">Treedump-2</strain>
        <tissue evidence="2">Whole body</tissue>
    </source>
</reference>
<dbReference type="EMBL" id="KQ976712">
    <property type="protein sequence ID" value="KYM76987.1"/>
    <property type="molecule type" value="Genomic_DNA"/>
</dbReference>
<keyword evidence="3" id="KW-1185">Reference proteome</keyword>
<dbReference type="AlphaFoldDB" id="A0A151HYX0"/>
<proteinExistence type="predicted"/>
<organism evidence="2 3">
    <name type="scientific">Atta colombica</name>
    <dbReference type="NCBI Taxonomy" id="520822"/>
    <lineage>
        <taxon>Eukaryota</taxon>
        <taxon>Metazoa</taxon>
        <taxon>Ecdysozoa</taxon>
        <taxon>Arthropoda</taxon>
        <taxon>Hexapoda</taxon>
        <taxon>Insecta</taxon>
        <taxon>Pterygota</taxon>
        <taxon>Neoptera</taxon>
        <taxon>Endopterygota</taxon>
        <taxon>Hymenoptera</taxon>
        <taxon>Apocrita</taxon>
        <taxon>Aculeata</taxon>
        <taxon>Formicoidea</taxon>
        <taxon>Formicidae</taxon>
        <taxon>Myrmicinae</taxon>
        <taxon>Atta</taxon>
    </lineage>
</organism>
<feature type="region of interest" description="Disordered" evidence="1">
    <location>
        <begin position="108"/>
        <end position="127"/>
    </location>
</feature>
<name>A0A151HYX0_9HYME</name>
<evidence type="ECO:0000313" key="3">
    <source>
        <dbReference type="Proteomes" id="UP000078540"/>
    </source>
</evidence>
<evidence type="ECO:0000313" key="2">
    <source>
        <dbReference type="EMBL" id="KYM76987.1"/>
    </source>
</evidence>
<gene>
    <name evidence="2" type="ORF">ALC53_12597</name>
</gene>
<sequence>MGLLGWGCLERERSGTIEISHQRKEGEKRRVLLCGRRAVLIFEDTRGHDKVIEDWRIKVLVHVNHLDHEHRLGRQGRLTAIARDYRQLVLTVPDTLSTLKKPSLSIASDRKYSTSPPAPSSGSVASTTATTVHIGTSSRILTFAKVGALSLTSSTVTLTSASECKGGVSLLLSRARILSSYISCRSLSSLPKTLSTPVTGSTRKSLVSVTRESASVALARHTLVPFSAVSEILKLANDFSNLGALSLTSKIHLRGGFLRFAQIEYTYIQIILILPLAVQITDRVQVTGIRIDAKDGVAVTTRYDEDKLAIIIEVTITSAYLHENRAELERFIDSYLIRKIDELGRVHVLTVTTRY</sequence>
<protein>
    <submittedName>
        <fullName evidence="2">Uncharacterized protein</fullName>
    </submittedName>
</protein>
<accession>A0A151HYX0</accession>